<dbReference type="Proteomes" id="UP000663836">
    <property type="component" value="Unassembled WGS sequence"/>
</dbReference>
<dbReference type="Proteomes" id="UP000663874">
    <property type="component" value="Unassembled WGS sequence"/>
</dbReference>
<evidence type="ECO:0000313" key="3">
    <source>
        <dbReference type="EMBL" id="CAF1001934.1"/>
    </source>
</evidence>
<dbReference type="PANTHER" id="PTHR20905">
    <property type="entry name" value="N-ACETYLTRANSFERASE-RELATED"/>
    <property type="match status" value="1"/>
</dbReference>
<dbReference type="GO" id="GO:0008080">
    <property type="term" value="F:N-acetyltransferase activity"/>
    <property type="evidence" value="ECO:0007669"/>
    <property type="project" value="TreeGrafter"/>
</dbReference>
<evidence type="ECO:0000313" key="11">
    <source>
        <dbReference type="Proteomes" id="UP000663870"/>
    </source>
</evidence>
<dbReference type="AlphaFoldDB" id="A0A815A713"/>
<proteinExistence type="predicted"/>
<protein>
    <recommendedName>
        <fullName evidence="12">N-acetyltransferase domain-containing protein</fullName>
    </recommendedName>
</protein>
<dbReference type="EMBL" id="CAJOBD010000039">
    <property type="protein sequence ID" value="CAF3547977.1"/>
    <property type="molecule type" value="Genomic_DNA"/>
</dbReference>
<dbReference type="Proteomes" id="UP000663854">
    <property type="component" value="Unassembled WGS sequence"/>
</dbReference>
<dbReference type="EMBL" id="CAJNOU010001610">
    <property type="protein sequence ID" value="CAF1229418.1"/>
    <property type="molecule type" value="Genomic_DNA"/>
</dbReference>
<dbReference type="EMBL" id="CAJNOL010000312">
    <property type="protein sequence ID" value="CAF0999725.1"/>
    <property type="molecule type" value="Genomic_DNA"/>
</dbReference>
<evidence type="ECO:0000313" key="4">
    <source>
        <dbReference type="EMBL" id="CAF1091164.1"/>
    </source>
</evidence>
<accession>A0A815A713</accession>
<dbReference type="EMBL" id="CAJNOT010001819">
    <property type="protein sequence ID" value="CAF1252896.1"/>
    <property type="molecule type" value="Genomic_DNA"/>
</dbReference>
<evidence type="ECO:0008006" key="12">
    <source>
        <dbReference type="Google" id="ProtNLM"/>
    </source>
</evidence>
<evidence type="ECO:0000313" key="6">
    <source>
        <dbReference type="EMBL" id="CAF1252896.1"/>
    </source>
</evidence>
<dbReference type="Proteomes" id="UP000663823">
    <property type="component" value="Unassembled WGS sequence"/>
</dbReference>
<dbReference type="InterPro" id="IPR016181">
    <property type="entry name" value="Acyl_CoA_acyltransferase"/>
</dbReference>
<dbReference type="Proteomes" id="UP000663882">
    <property type="component" value="Unassembled WGS sequence"/>
</dbReference>
<dbReference type="Gene3D" id="3.40.630.30">
    <property type="match status" value="1"/>
</dbReference>
<dbReference type="Proteomes" id="UP000663870">
    <property type="component" value="Unassembled WGS sequence"/>
</dbReference>
<reference evidence="6" key="1">
    <citation type="submission" date="2021-02" db="EMBL/GenBank/DDBJ databases">
        <authorList>
            <person name="Nowell W R."/>
        </authorList>
    </citation>
    <scope>NUCLEOTIDE SEQUENCE</scope>
</reference>
<evidence type="ECO:0000313" key="10">
    <source>
        <dbReference type="Proteomes" id="UP000663864"/>
    </source>
</evidence>
<evidence type="ECO:0000313" key="1">
    <source>
        <dbReference type="EMBL" id="CAF0887721.1"/>
    </source>
</evidence>
<dbReference type="EMBL" id="CAJNOH010000123">
    <property type="protein sequence ID" value="CAF0887721.1"/>
    <property type="molecule type" value="Genomic_DNA"/>
</dbReference>
<dbReference type="EMBL" id="CAJOBE010000031">
    <property type="protein sequence ID" value="CAF3545884.1"/>
    <property type="molecule type" value="Genomic_DNA"/>
</dbReference>
<organism evidence="6 10">
    <name type="scientific">Rotaria sordida</name>
    <dbReference type="NCBI Taxonomy" id="392033"/>
    <lineage>
        <taxon>Eukaryota</taxon>
        <taxon>Metazoa</taxon>
        <taxon>Spiralia</taxon>
        <taxon>Gnathifera</taxon>
        <taxon>Rotifera</taxon>
        <taxon>Eurotatoria</taxon>
        <taxon>Bdelloidea</taxon>
        <taxon>Philodinida</taxon>
        <taxon>Philodinidae</taxon>
        <taxon>Rotaria</taxon>
    </lineage>
</organism>
<dbReference type="SUPFAM" id="SSF55729">
    <property type="entry name" value="Acyl-CoA N-acyltransferases (Nat)"/>
    <property type="match status" value="1"/>
</dbReference>
<evidence type="ECO:0000313" key="5">
    <source>
        <dbReference type="EMBL" id="CAF1229418.1"/>
    </source>
</evidence>
<evidence type="ECO:0000313" key="2">
    <source>
        <dbReference type="EMBL" id="CAF0999725.1"/>
    </source>
</evidence>
<gene>
    <name evidence="7" type="ORF">FNK824_LOCUS706</name>
    <name evidence="8" type="ORF">JBS370_LOCUS1199</name>
    <name evidence="2" type="ORF">JXQ802_LOCUS14107</name>
    <name evidence="3" type="ORF">JXQ802_LOCUS14214</name>
    <name evidence="9" type="ORF">OTI717_LOCUS15309</name>
    <name evidence="1" type="ORF">PYM288_LOCUS8870</name>
    <name evidence="4" type="ORF">RFH988_LOCUS18807</name>
    <name evidence="5" type="ORF">SEV965_LOCUS22614</name>
    <name evidence="6" type="ORF">ZHD862_LOCUS25485</name>
</gene>
<sequence>MHSSLFRKHLHERYCSLPSNLEQTTSSCPSTPPMSTSWIEPPQFVLCLMTNEHRKEVFDLVIDTFFRDEPLNKCLAFEIPHEPIEFTELIVSLALQDQCSFVAIDIQTQKIIGVILNIIKHNLSTTKIDNQDKFDLNNFQSEKLRYILNVLKHVHRNINLFNELNTDHLLHTVIVAIDAHYRGLKLTEKLIHESIIHAKNDLNLKGAFSEATSLYSSKAFIKQGYQIYDEIIYTKYDDIRLASLAGEHDRCQLLGKTL</sequence>
<dbReference type="EMBL" id="CAJNOO010001076">
    <property type="protein sequence ID" value="CAF1091164.1"/>
    <property type="molecule type" value="Genomic_DNA"/>
</dbReference>
<evidence type="ECO:0000313" key="8">
    <source>
        <dbReference type="EMBL" id="CAF3547977.1"/>
    </source>
</evidence>
<dbReference type="EMBL" id="CAJNOL010000316">
    <property type="protein sequence ID" value="CAF1001934.1"/>
    <property type="molecule type" value="Genomic_DNA"/>
</dbReference>
<dbReference type="PANTHER" id="PTHR20905:SF1">
    <property type="entry name" value="AT07410P-RELATED"/>
    <property type="match status" value="1"/>
</dbReference>
<evidence type="ECO:0000313" key="9">
    <source>
        <dbReference type="EMBL" id="CAF3746103.1"/>
    </source>
</evidence>
<evidence type="ECO:0000313" key="7">
    <source>
        <dbReference type="EMBL" id="CAF3545884.1"/>
    </source>
</evidence>
<dbReference type="Proteomes" id="UP000663864">
    <property type="component" value="Unassembled WGS sequence"/>
</dbReference>
<comment type="caution">
    <text evidence="6">The sequence shown here is derived from an EMBL/GenBank/DDBJ whole genome shotgun (WGS) entry which is preliminary data.</text>
</comment>
<dbReference type="Proteomes" id="UP000663889">
    <property type="component" value="Unassembled WGS sequence"/>
</dbReference>
<dbReference type="EMBL" id="CAJOAX010001796">
    <property type="protein sequence ID" value="CAF3746103.1"/>
    <property type="molecule type" value="Genomic_DNA"/>
</dbReference>
<keyword evidence="11" id="KW-1185">Reference proteome</keyword>
<name>A0A815A713_9BILA</name>
<dbReference type="OrthoDB" id="41532at2759"/>